<evidence type="ECO:0000256" key="3">
    <source>
        <dbReference type="ARBA" id="ARBA00022889"/>
    </source>
</evidence>
<reference evidence="7 8" key="1">
    <citation type="submission" date="2024-06" db="EMBL/GenBank/DDBJ databases">
        <authorList>
            <person name="Pan Q."/>
            <person name="Wen M."/>
            <person name="Jouanno E."/>
            <person name="Zahm M."/>
            <person name="Klopp C."/>
            <person name="Cabau C."/>
            <person name="Louis A."/>
            <person name="Berthelot C."/>
            <person name="Parey E."/>
            <person name="Roest Crollius H."/>
            <person name="Montfort J."/>
            <person name="Robinson-Rechavi M."/>
            <person name="Bouchez O."/>
            <person name="Lampietro C."/>
            <person name="Lopez Roques C."/>
            <person name="Donnadieu C."/>
            <person name="Postlethwait J."/>
            <person name="Bobe J."/>
            <person name="Verreycken H."/>
            <person name="Guiguen Y."/>
        </authorList>
    </citation>
    <scope>NUCLEOTIDE SEQUENCE [LARGE SCALE GENOMIC DNA]</scope>
    <source>
        <strain evidence="7">Up_M1</strain>
        <tissue evidence="7">Testis</tissue>
    </source>
</reference>
<evidence type="ECO:0000256" key="2">
    <source>
        <dbReference type="ARBA" id="ARBA00022475"/>
    </source>
</evidence>
<evidence type="ECO:0000256" key="5">
    <source>
        <dbReference type="SAM" id="SignalP"/>
    </source>
</evidence>
<dbReference type="InterPro" id="IPR014868">
    <property type="entry name" value="Cadherin_pro_dom"/>
</dbReference>
<proteinExistence type="predicted"/>
<evidence type="ECO:0000256" key="1">
    <source>
        <dbReference type="ARBA" id="ARBA00004236"/>
    </source>
</evidence>
<feature type="domain" description="Cadherin prodomain" evidence="6">
    <location>
        <begin position="30"/>
        <end position="60"/>
    </location>
</feature>
<dbReference type="GO" id="GO:0007155">
    <property type="term" value="P:cell adhesion"/>
    <property type="evidence" value="ECO:0007669"/>
    <property type="project" value="UniProtKB-KW"/>
</dbReference>
<evidence type="ECO:0000259" key="6">
    <source>
        <dbReference type="Pfam" id="PF08758"/>
    </source>
</evidence>
<keyword evidence="2" id="KW-1003">Cell membrane</keyword>
<keyword evidence="3" id="KW-0130">Cell adhesion</keyword>
<comment type="caution">
    <text evidence="7">The sequence shown here is derived from an EMBL/GenBank/DDBJ whole genome shotgun (WGS) entry which is preliminary data.</text>
</comment>
<keyword evidence="8" id="KW-1185">Reference proteome</keyword>
<feature type="signal peptide" evidence="5">
    <location>
        <begin position="1"/>
        <end position="23"/>
    </location>
</feature>
<accession>A0ABD0WP22</accession>
<dbReference type="GO" id="GO:0005886">
    <property type="term" value="C:plasma membrane"/>
    <property type="evidence" value="ECO:0007669"/>
    <property type="project" value="UniProtKB-SubCell"/>
</dbReference>
<feature type="chain" id="PRO_5044865746" description="Cadherin prodomain domain-containing protein" evidence="5">
    <location>
        <begin position="24"/>
        <end position="86"/>
    </location>
</feature>
<protein>
    <recommendedName>
        <fullName evidence="6">Cadherin prodomain domain-containing protein</fullName>
    </recommendedName>
</protein>
<keyword evidence="5" id="KW-0732">Signal</keyword>
<evidence type="ECO:0000256" key="4">
    <source>
        <dbReference type="ARBA" id="ARBA00023180"/>
    </source>
</evidence>
<dbReference type="Pfam" id="PF08758">
    <property type="entry name" value="Cadherin_pro"/>
    <property type="match status" value="1"/>
</dbReference>
<organism evidence="7 8">
    <name type="scientific">Umbra pygmaea</name>
    <name type="common">Eastern mudminnow</name>
    <dbReference type="NCBI Taxonomy" id="75934"/>
    <lineage>
        <taxon>Eukaryota</taxon>
        <taxon>Metazoa</taxon>
        <taxon>Chordata</taxon>
        <taxon>Craniata</taxon>
        <taxon>Vertebrata</taxon>
        <taxon>Euteleostomi</taxon>
        <taxon>Actinopterygii</taxon>
        <taxon>Neopterygii</taxon>
        <taxon>Teleostei</taxon>
        <taxon>Protacanthopterygii</taxon>
        <taxon>Esociformes</taxon>
        <taxon>Umbridae</taxon>
        <taxon>Umbra</taxon>
    </lineage>
</organism>
<sequence length="86" mass="9906">MYFGFFVILTCTLIVGTAWGTRAGQPPKPPCRPGFSESFYTVFVSRDLLRGQSILKEEFNYLFMRSISFERITSVVSFLSKYVRLC</sequence>
<name>A0ABD0WP22_UMBPY</name>
<dbReference type="AlphaFoldDB" id="A0ABD0WP22"/>
<dbReference type="EMBL" id="JAGEUA010000005">
    <property type="protein sequence ID" value="KAL0978589.1"/>
    <property type="molecule type" value="Genomic_DNA"/>
</dbReference>
<gene>
    <name evidence="7" type="ORF">UPYG_G00172600</name>
</gene>
<evidence type="ECO:0000313" key="8">
    <source>
        <dbReference type="Proteomes" id="UP001557470"/>
    </source>
</evidence>
<evidence type="ECO:0000313" key="7">
    <source>
        <dbReference type="EMBL" id="KAL0978589.1"/>
    </source>
</evidence>
<keyword evidence="4" id="KW-0325">Glycoprotein</keyword>
<comment type="subcellular location">
    <subcellularLocation>
        <location evidence="1">Cell membrane</location>
    </subcellularLocation>
</comment>
<dbReference type="Proteomes" id="UP001557470">
    <property type="component" value="Unassembled WGS sequence"/>
</dbReference>
<keyword evidence="2" id="KW-0472">Membrane</keyword>